<accession>A0A843W2U9</accession>
<sequence length="77" mass="8190">MPGTSRDPGLGPLEVRSLPQNTLKPPEISWFILNPPRVPTAIAPRHGVSSSDSAMPHVPRSSNHSPEPVGSFRDTGA</sequence>
<feature type="region of interest" description="Disordered" evidence="1">
    <location>
        <begin position="1"/>
        <end position="21"/>
    </location>
</feature>
<name>A0A843W2U9_COLES</name>
<evidence type="ECO:0000313" key="3">
    <source>
        <dbReference type="Proteomes" id="UP000652761"/>
    </source>
</evidence>
<dbReference type="AlphaFoldDB" id="A0A843W2U9"/>
<protein>
    <submittedName>
        <fullName evidence="2">Uncharacterized protein</fullName>
    </submittedName>
</protein>
<proteinExistence type="predicted"/>
<gene>
    <name evidence="2" type="ORF">Taro_030274</name>
</gene>
<dbReference type="EMBL" id="NMUH01002070">
    <property type="protein sequence ID" value="MQL97579.1"/>
    <property type="molecule type" value="Genomic_DNA"/>
</dbReference>
<reference evidence="2" key="1">
    <citation type="submission" date="2017-07" db="EMBL/GenBank/DDBJ databases">
        <title>Taro Niue Genome Assembly and Annotation.</title>
        <authorList>
            <person name="Atibalentja N."/>
            <person name="Keating K."/>
            <person name="Fields C.J."/>
        </authorList>
    </citation>
    <scope>NUCLEOTIDE SEQUENCE</scope>
    <source>
        <strain evidence="2">Niue_2</strain>
        <tissue evidence="2">Leaf</tissue>
    </source>
</reference>
<organism evidence="2 3">
    <name type="scientific">Colocasia esculenta</name>
    <name type="common">Wild taro</name>
    <name type="synonym">Arum esculentum</name>
    <dbReference type="NCBI Taxonomy" id="4460"/>
    <lineage>
        <taxon>Eukaryota</taxon>
        <taxon>Viridiplantae</taxon>
        <taxon>Streptophyta</taxon>
        <taxon>Embryophyta</taxon>
        <taxon>Tracheophyta</taxon>
        <taxon>Spermatophyta</taxon>
        <taxon>Magnoliopsida</taxon>
        <taxon>Liliopsida</taxon>
        <taxon>Araceae</taxon>
        <taxon>Aroideae</taxon>
        <taxon>Colocasieae</taxon>
        <taxon>Colocasia</taxon>
    </lineage>
</organism>
<evidence type="ECO:0000256" key="1">
    <source>
        <dbReference type="SAM" id="MobiDB-lite"/>
    </source>
</evidence>
<comment type="caution">
    <text evidence="2">The sequence shown here is derived from an EMBL/GenBank/DDBJ whole genome shotgun (WGS) entry which is preliminary data.</text>
</comment>
<feature type="region of interest" description="Disordered" evidence="1">
    <location>
        <begin position="40"/>
        <end position="77"/>
    </location>
</feature>
<keyword evidence="3" id="KW-1185">Reference proteome</keyword>
<dbReference type="Proteomes" id="UP000652761">
    <property type="component" value="Unassembled WGS sequence"/>
</dbReference>
<evidence type="ECO:0000313" key="2">
    <source>
        <dbReference type="EMBL" id="MQL97579.1"/>
    </source>
</evidence>